<keyword evidence="5" id="KW-0001">2Fe-2S</keyword>
<sequence length="238" mass="25499">MTIVTLQIDGKIVGAREGDTVLHAARSAGVDIPALCHLEGLTDVGSCRLCLVEVGDGKPMTPACVTAVAEGLDVRTDTERLRFHRRTVVELMFAAGNHACAVCVANGDCELQDAAVAVGMDHVGFEYQHKPLTVDVSHELFGVDHNRCILCTRCVRVCDEIEGARTWGVSGRGADARVATDLDQPWGDSPTCTSCGKCVMACPTGALFHRGDTVSGIDHRRDRLASLIAAREHKPWPV</sequence>
<dbReference type="InterPro" id="IPR016214">
    <property type="entry name" value="NAD-red_Hydgase_HoxS_gsu"/>
</dbReference>
<dbReference type="InterPro" id="IPR036010">
    <property type="entry name" value="2Fe-2S_ferredoxin-like_sf"/>
</dbReference>
<dbReference type="CDD" id="cd00207">
    <property type="entry name" value="fer2"/>
    <property type="match status" value="1"/>
</dbReference>
<dbReference type="PROSITE" id="PS51085">
    <property type="entry name" value="2FE2S_FER_2"/>
    <property type="match status" value="1"/>
</dbReference>
<dbReference type="InterPro" id="IPR017896">
    <property type="entry name" value="4Fe4S_Fe-S-bd"/>
</dbReference>
<dbReference type="Gene3D" id="3.10.20.740">
    <property type="match status" value="1"/>
</dbReference>
<dbReference type="GO" id="GO:0016020">
    <property type="term" value="C:membrane"/>
    <property type="evidence" value="ECO:0007669"/>
    <property type="project" value="UniProtKB-SubCell"/>
</dbReference>
<dbReference type="SUPFAM" id="SSF54862">
    <property type="entry name" value="4Fe-4S ferredoxins"/>
    <property type="match status" value="1"/>
</dbReference>
<evidence type="ECO:0000256" key="5">
    <source>
        <dbReference type="ARBA" id="ARBA00022714"/>
    </source>
</evidence>
<evidence type="ECO:0000256" key="4">
    <source>
        <dbReference type="ARBA" id="ARBA00022485"/>
    </source>
</evidence>
<evidence type="ECO:0000313" key="16">
    <source>
        <dbReference type="EMBL" id="APW61936.1"/>
    </source>
</evidence>
<dbReference type="InterPro" id="IPR017900">
    <property type="entry name" value="4Fe4S_Fe_S_CS"/>
</dbReference>
<dbReference type="PROSITE" id="PS51839">
    <property type="entry name" value="4FE4S_HC3"/>
    <property type="match status" value="1"/>
</dbReference>
<evidence type="ECO:0000256" key="1">
    <source>
        <dbReference type="ARBA" id="ARBA00001966"/>
    </source>
</evidence>
<comment type="subcellular location">
    <subcellularLocation>
        <location evidence="2">Membrane</location>
    </subcellularLocation>
</comment>
<dbReference type="GO" id="GO:0046872">
    <property type="term" value="F:metal ion binding"/>
    <property type="evidence" value="ECO:0007669"/>
    <property type="project" value="UniProtKB-KW"/>
</dbReference>
<feature type="domain" description="4Fe-4S ferredoxin-type" evidence="14">
    <location>
        <begin position="139"/>
        <end position="170"/>
    </location>
</feature>
<dbReference type="AlphaFoldDB" id="A0A1U7CSR2"/>
<dbReference type="PROSITE" id="PS00198">
    <property type="entry name" value="4FE4S_FER_1"/>
    <property type="match status" value="1"/>
</dbReference>
<keyword evidence="7" id="KW-1278">Translocase</keyword>
<evidence type="ECO:0000256" key="11">
    <source>
        <dbReference type="ARBA" id="ARBA00023136"/>
    </source>
</evidence>
<keyword evidence="9" id="KW-0411">Iron-sulfur</keyword>
<evidence type="ECO:0000256" key="10">
    <source>
        <dbReference type="ARBA" id="ARBA00023027"/>
    </source>
</evidence>
<dbReference type="PANTHER" id="PTHR24960:SF84">
    <property type="entry name" value="HYDROGENASE SUBUNIT"/>
    <property type="match status" value="1"/>
</dbReference>
<dbReference type="EC" id="1.12.1.3" evidence="16"/>
<organism evidence="16 17">
    <name type="scientific">Paludisphaera borealis</name>
    <dbReference type="NCBI Taxonomy" id="1387353"/>
    <lineage>
        <taxon>Bacteria</taxon>
        <taxon>Pseudomonadati</taxon>
        <taxon>Planctomycetota</taxon>
        <taxon>Planctomycetia</taxon>
        <taxon>Isosphaerales</taxon>
        <taxon>Isosphaeraceae</taxon>
        <taxon>Paludisphaera</taxon>
    </lineage>
</organism>
<keyword evidence="16" id="KW-0560">Oxidoreductase</keyword>
<dbReference type="PANTHER" id="PTHR24960">
    <property type="entry name" value="PHOTOSYSTEM I IRON-SULFUR CENTER-RELATED"/>
    <property type="match status" value="1"/>
</dbReference>
<dbReference type="Pfam" id="PF13510">
    <property type="entry name" value="Fer2_4"/>
    <property type="match status" value="1"/>
</dbReference>
<dbReference type="SUPFAM" id="SSF54292">
    <property type="entry name" value="2Fe-2S ferredoxin-like"/>
    <property type="match status" value="1"/>
</dbReference>
<name>A0A1U7CSR2_9BACT</name>
<dbReference type="InterPro" id="IPR019574">
    <property type="entry name" value="NADH_UbQ_OxRdtase_Gsu_4Fe4S-bd"/>
</dbReference>
<feature type="domain" description="4Fe-4S His(Cys)3-ligated-type" evidence="15">
    <location>
        <begin position="80"/>
        <end position="119"/>
    </location>
</feature>
<evidence type="ECO:0000256" key="2">
    <source>
        <dbReference type="ARBA" id="ARBA00004370"/>
    </source>
</evidence>
<evidence type="ECO:0000256" key="12">
    <source>
        <dbReference type="ARBA" id="ARBA00034078"/>
    </source>
</evidence>
<keyword evidence="8" id="KW-0408">Iron</keyword>
<evidence type="ECO:0000256" key="8">
    <source>
        <dbReference type="ARBA" id="ARBA00023004"/>
    </source>
</evidence>
<feature type="domain" description="4Fe-4S ferredoxin-type" evidence="14">
    <location>
        <begin position="183"/>
        <end position="212"/>
    </location>
</feature>
<comment type="similarity">
    <text evidence="3">Belongs to the complex I 75 kDa subunit family.</text>
</comment>
<dbReference type="GO" id="GO:0051537">
    <property type="term" value="F:2 iron, 2 sulfur cluster binding"/>
    <property type="evidence" value="ECO:0007669"/>
    <property type="project" value="UniProtKB-KW"/>
</dbReference>
<evidence type="ECO:0000259" key="15">
    <source>
        <dbReference type="PROSITE" id="PS51839"/>
    </source>
</evidence>
<dbReference type="GO" id="GO:0050583">
    <property type="term" value="F:hydrogen dehydrogenase (NADP+) activity"/>
    <property type="evidence" value="ECO:0007669"/>
    <property type="project" value="UniProtKB-EC"/>
</dbReference>
<proteinExistence type="inferred from homology"/>
<protein>
    <submittedName>
        <fullName evidence="16">NADP-reducing hydrogenase subunit HndC</fullName>
        <ecNumber evidence="16">1.12.1.3</ecNumber>
    </submittedName>
</protein>
<dbReference type="EMBL" id="CP019082">
    <property type="protein sequence ID" value="APW61936.1"/>
    <property type="molecule type" value="Genomic_DNA"/>
</dbReference>
<evidence type="ECO:0000256" key="7">
    <source>
        <dbReference type="ARBA" id="ARBA00022967"/>
    </source>
</evidence>
<evidence type="ECO:0000256" key="3">
    <source>
        <dbReference type="ARBA" id="ARBA00005404"/>
    </source>
</evidence>
<evidence type="ECO:0000256" key="6">
    <source>
        <dbReference type="ARBA" id="ARBA00022723"/>
    </source>
</evidence>
<dbReference type="NCBIfam" id="NF005745">
    <property type="entry name" value="PRK07569.1"/>
    <property type="match status" value="1"/>
</dbReference>
<reference evidence="17" key="1">
    <citation type="submission" date="2016-12" db="EMBL/GenBank/DDBJ databases">
        <title>Comparative genomics of four Isosphaeraceae planctomycetes: a common pool of plasmids and glycoside hydrolase genes.</title>
        <authorList>
            <person name="Ivanova A."/>
        </authorList>
    </citation>
    <scope>NUCLEOTIDE SEQUENCE [LARGE SCALE GENOMIC DNA]</scope>
    <source>
        <strain evidence="17">PX4</strain>
    </source>
</reference>
<accession>A0A1U7CSR2</accession>
<evidence type="ECO:0000259" key="14">
    <source>
        <dbReference type="PROSITE" id="PS51379"/>
    </source>
</evidence>
<keyword evidence="17" id="KW-1185">Reference proteome</keyword>
<dbReference type="FunFam" id="3.30.70.20:FF:000002">
    <property type="entry name" value="NADH-ubiquinone oxidoreductase 75 kDa subunit"/>
    <property type="match status" value="1"/>
</dbReference>
<dbReference type="Pfam" id="PF22117">
    <property type="entry name" value="Fer4_Nqo3"/>
    <property type="match status" value="1"/>
</dbReference>
<keyword evidence="11" id="KW-0472">Membrane</keyword>
<dbReference type="PIRSF" id="PIRSF000309">
    <property type="entry name" value="NAD_red_hyd_HoxU"/>
    <property type="match status" value="1"/>
</dbReference>
<comment type="cofactor">
    <cofactor evidence="12">
        <name>[2Fe-2S] cluster</name>
        <dbReference type="ChEBI" id="CHEBI:190135"/>
    </cofactor>
</comment>
<dbReference type="OrthoDB" id="9803192at2"/>
<dbReference type="InterPro" id="IPR054351">
    <property type="entry name" value="NADH_UbQ_OxRdtase_ferredoxin"/>
</dbReference>
<evidence type="ECO:0000259" key="13">
    <source>
        <dbReference type="PROSITE" id="PS51085"/>
    </source>
</evidence>
<dbReference type="FunFam" id="3.10.20.740:FF:000004">
    <property type="entry name" value="NADH-quinone oxidoreductase"/>
    <property type="match status" value="1"/>
</dbReference>
<dbReference type="Gene3D" id="3.30.70.20">
    <property type="match status" value="1"/>
</dbReference>
<dbReference type="STRING" id="1387353.BSF38_03468"/>
<dbReference type="SMART" id="SM00929">
    <property type="entry name" value="NADH-G_4Fe-4S_3"/>
    <property type="match status" value="1"/>
</dbReference>
<dbReference type="KEGG" id="pbor:BSF38_03468"/>
<keyword evidence="6" id="KW-0479">Metal-binding</keyword>
<gene>
    <name evidence="16" type="primary">hndD</name>
    <name evidence="16" type="ORF">BSF38_03468</name>
</gene>
<evidence type="ECO:0000313" key="17">
    <source>
        <dbReference type="Proteomes" id="UP000186309"/>
    </source>
</evidence>
<dbReference type="GO" id="GO:0051539">
    <property type="term" value="F:4 iron, 4 sulfur cluster binding"/>
    <property type="evidence" value="ECO:0007669"/>
    <property type="project" value="UniProtKB-KW"/>
</dbReference>
<dbReference type="Proteomes" id="UP000186309">
    <property type="component" value="Chromosome"/>
</dbReference>
<dbReference type="InterPro" id="IPR050157">
    <property type="entry name" value="PSI_iron-sulfur_center"/>
</dbReference>
<comment type="cofactor">
    <cofactor evidence="1">
        <name>[4Fe-4S] cluster</name>
        <dbReference type="ChEBI" id="CHEBI:49883"/>
    </cofactor>
</comment>
<feature type="domain" description="2Fe-2S ferredoxin-type" evidence="13">
    <location>
        <begin position="2"/>
        <end position="80"/>
    </location>
</feature>
<keyword evidence="10" id="KW-0520">NAD</keyword>
<keyword evidence="4" id="KW-0004">4Fe-4S</keyword>
<dbReference type="InterPro" id="IPR001041">
    <property type="entry name" value="2Fe-2S_ferredoxin-type"/>
</dbReference>
<dbReference type="RefSeq" id="WP_076347665.1">
    <property type="nucleotide sequence ID" value="NZ_CP019082.1"/>
</dbReference>
<dbReference type="Pfam" id="PF10588">
    <property type="entry name" value="NADH-G_4Fe-4S_3"/>
    <property type="match status" value="1"/>
</dbReference>
<dbReference type="PROSITE" id="PS51379">
    <property type="entry name" value="4FE4S_FER_2"/>
    <property type="match status" value="2"/>
</dbReference>
<evidence type="ECO:0000256" key="9">
    <source>
        <dbReference type="ARBA" id="ARBA00023014"/>
    </source>
</evidence>